<reference evidence="1 2" key="1">
    <citation type="submission" date="2024-04" db="EMBL/GenBank/DDBJ databases">
        <authorList>
            <person name="Rising A."/>
            <person name="Reimegard J."/>
            <person name="Sonavane S."/>
            <person name="Akerstrom W."/>
            <person name="Nylinder S."/>
            <person name="Hedman E."/>
            <person name="Kallberg Y."/>
        </authorList>
    </citation>
    <scope>NUCLEOTIDE SEQUENCE [LARGE SCALE GENOMIC DNA]</scope>
</reference>
<comment type="caution">
    <text evidence="1">The sequence shown here is derived from an EMBL/GenBank/DDBJ whole genome shotgun (WGS) entry which is preliminary data.</text>
</comment>
<name>A0AAV1ZWL3_9ARAC</name>
<proteinExistence type="predicted"/>
<sequence length="42" mass="5136">MVRFRLCCSVHYSHHQKYQTEPHIDLHLKEMIEINIQILMIS</sequence>
<dbReference type="Proteomes" id="UP001497382">
    <property type="component" value="Unassembled WGS sequence"/>
</dbReference>
<organism evidence="1 2">
    <name type="scientific">Larinioides sclopetarius</name>
    <dbReference type="NCBI Taxonomy" id="280406"/>
    <lineage>
        <taxon>Eukaryota</taxon>
        <taxon>Metazoa</taxon>
        <taxon>Ecdysozoa</taxon>
        <taxon>Arthropoda</taxon>
        <taxon>Chelicerata</taxon>
        <taxon>Arachnida</taxon>
        <taxon>Araneae</taxon>
        <taxon>Araneomorphae</taxon>
        <taxon>Entelegynae</taxon>
        <taxon>Araneoidea</taxon>
        <taxon>Araneidae</taxon>
        <taxon>Larinioides</taxon>
    </lineage>
</organism>
<dbReference type="AlphaFoldDB" id="A0AAV1ZWL3"/>
<keyword evidence="2" id="KW-1185">Reference proteome</keyword>
<feature type="non-terminal residue" evidence="1">
    <location>
        <position position="42"/>
    </location>
</feature>
<accession>A0AAV1ZWL3</accession>
<evidence type="ECO:0000313" key="1">
    <source>
        <dbReference type="EMBL" id="CAL1276217.1"/>
    </source>
</evidence>
<gene>
    <name evidence="1" type="ORF">LARSCL_LOCUS8510</name>
</gene>
<protein>
    <submittedName>
        <fullName evidence="1">Uncharacterized protein</fullName>
    </submittedName>
</protein>
<dbReference type="EMBL" id="CAXIEN010000091">
    <property type="protein sequence ID" value="CAL1276217.1"/>
    <property type="molecule type" value="Genomic_DNA"/>
</dbReference>
<evidence type="ECO:0000313" key="2">
    <source>
        <dbReference type="Proteomes" id="UP001497382"/>
    </source>
</evidence>